<dbReference type="EMBL" id="CAJGYM010000009">
    <property type="protein sequence ID" value="CAD6188955.1"/>
    <property type="molecule type" value="Genomic_DNA"/>
</dbReference>
<name>A0A8S1H051_9PELO</name>
<comment type="caution">
    <text evidence="3">The sequence shown here is derived from an EMBL/GenBank/DDBJ whole genome shotgun (WGS) entry which is preliminary data.</text>
</comment>
<evidence type="ECO:0000256" key="2">
    <source>
        <dbReference type="SAM" id="SignalP"/>
    </source>
</evidence>
<feature type="signal peptide" evidence="2">
    <location>
        <begin position="1"/>
        <end position="18"/>
    </location>
</feature>
<keyword evidence="4" id="KW-1185">Reference proteome</keyword>
<dbReference type="AlphaFoldDB" id="A0A8S1H051"/>
<dbReference type="Proteomes" id="UP000835052">
    <property type="component" value="Unassembled WGS sequence"/>
</dbReference>
<evidence type="ECO:0000313" key="4">
    <source>
        <dbReference type="Proteomes" id="UP000835052"/>
    </source>
</evidence>
<evidence type="ECO:0000256" key="1">
    <source>
        <dbReference type="SAM" id="Coils"/>
    </source>
</evidence>
<keyword evidence="1" id="KW-0175">Coiled coil</keyword>
<evidence type="ECO:0000313" key="3">
    <source>
        <dbReference type="EMBL" id="CAD6188955.1"/>
    </source>
</evidence>
<feature type="chain" id="PRO_5035898011" description="SXP/RAL-2 family protein Ani s 5-like cation-binding domain-containing protein" evidence="2">
    <location>
        <begin position="19"/>
        <end position="98"/>
    </location>
</feature>
<sequence>MRCTMVIILLGLIGFCLAEKIETKNVVDLAQIKLRLEALEKQIPALNDAIQSQAAELKRRKIEFSVFKNNVTKFMEVVANALGYLKKEALNRKRQQSS</sequence>
<evidence type="ECO:0008006" key="5">
    <source>
        <dbReference type="Google" id="ProtNLM"/>
    </source>
</evidence>
<organism evidence="3 4">
    <name type="scientific">Caenorhabditis auriculariae</name>
    <dbReference type="NCBI Taxonomy" id="2777116"/>
    <lineage>
        <taxon>Eukaryota</taxon>
        <taxon>Metazoa</taxon>
        <taxon>Ecdysozoa</taxon>
        <taxon>Nematoda</taxon>
        <taxon>Chromadorea</taxon>
        <taxon>Rhabditida</taxon>
        <taxon>Rhabditina</taxon>
        <taxon>Rhabditomorpha</taxon>
        <taxon>Rhabditoidea</taxon>
        <taxon>Rhabditidae</taxon>
        <taxon>Peloderinae</taxon>
        <taxon>Caenorhabditis</taxon>
    </lineage>
</organism>
<reference evidence="3" key="1">
    <citation type="submission" date="2020-10" db="EMBL/GenBank/DDBJ databases">
        <authorList>
            <person name="Kikuchi T."/>
        </authorList>
    </citation>
    <scope>NUCLEOTIDE SEQUENCE</scope>
    <source>
        <strain evidence="3">NKZ352</strain>
    </source>
</reference>
<feature type="coiled-coil region" evidence="1">
    <location>
        <begin position="29"/>
        <end position="56"/>
    </location>
</feature>
<gene>
    <name evidence="3" type="ORF">CAUJ_LOCUS4874</name>
</gene>
<proteinExistence type="predicted"/>
<keyword evidence="2" id="KW-0732">Signal</keyword>
<protein>
    <recommendedName>
        <fullName evidence="5">SXP/RAL-2 family protein Ani s 5-like cation-binding domain-containing protein</fullName>
    </recommendedName>
</protein>
<accession>A0A8S1H051</accession>